<protein>
    <submittedName>
        <fullName evidence="2">Uncharacterized protein</fullName>
    </submittedName>
</protein>
<evidence type="ECO:0000313" key="2">
    <source>
        <dbReference type="EMBL" id="TFD94587.1"/>
    </source>
</evidence>
<proteinExistence type="predicted"/>
<dbReference type="EMBL" id="SOHM01000006">
    <property type="protein sequence ID" value="TFD94587.1"/>
    <property type="molecule type" value="Genomic_DNA"/>
</dbReference>
<dbReference type="OrthoDB" id="5125826at2"/>
<dbReference type="Proteomes" id="UP000298468">
    <property type="component" value="Unassembled WGS sequence"/>
</dbReference>
<dbReference type="AlphaFoldDB" id="A0A4R9BYJ2"/>
<dbReference type="RefSeq" id="WP_134639216.1">
    <property type="nucleotide sequence ID" value="NZ_SOHM01000006.1"/>
</dbReference>
<comment type="caution">
    <text evidence="2">The sequence shown here is derived from an EMBL/GenBank/DDBJ whole genome shotgun (WGS) entry which is preliminary data.</text>
</comment>
<gene>
    <name evidence="2" type="ORF">E3T61_01755</name>
</gene>
<sequence length="65" mass="7085">MNLLVRLTQRGAVALTEVAQLIVYWLGGGNGDPDRLRAADARRARARNTPARPSRSSSGRGARKR</sequence>
<evidence type="ECO:0000313" key="3">
    <source>
        <dbReference type="Proteomes" id="UP000298468"/>
    </source>
</evidence>
<feature type="region of interest" description="Disordered" evidence="1">
    <location>
        <begin position="27"/>
        <end position="65"/>
    </location>
</feature>
<feature type="compositionally biased region" description="Basic and acidic residues" evidence="1">
    <location>
        <begin position="32"/>
        <end position="43"/>
    </location>
</feature>
<feature type="compositionally biased region" description="Low complexity" evidence="1">
    <location>
        <begin position="47"/>
        <end position="65"/>
    </location>
</feature>
<keyword evidence="3" id="KW-1185">Reference proteome</keyword>
<evidence type="ECO:0000256" key="1">
    <source>
        <dbReference type="SAM" id="MobiDB-lite"/>
    </source>
</evidence>
<organism evidence="2 3">
    <name type="scientific">Cryobacterium lactosi</name>
    <dbReference type="NCBI Taxonomy" id="1259202"/>
    <lineage>
        <taxon>Bacteria</taxon>
        <taxon>Bacillati</taxon>
        <taxon>Actinomycetota</taxon>
        <taxon>Actinomycetes</taxon>
        <taxon>Micrococcales</taxon>
        <taxon>Microbacteriaceae</taxon>
        <taxon>Cryobacterium</taxon>
    </lineage>
</organism>
<accession>A0A4R9BYJ2</accession>
<name>A0A4R9BYJ2_9MICO</name>
<reference evidence="2 3" key="1">
    <citation type="submission" date="2019-03" db="EMBL/GenBank/DDBJ databases">
        <title>Genomics of glacier-inhabiting Cryobacterium strains.</title>
        <authorList>
            <person name="Liu Q."/>
            <person name="Xin Y.-H."/>
        </authorList>
    </citation>
    <scope>NUCLEOTIDE SEQUENCE [LARGE SCALE GENOMIC DNA]</scope>
    <source>
        <strain evidence="2 3">Sr59</strain>
    </source>
</reference>